<feature type="region of interest" description="Disordered" evidence="4">
    <location>
        <begin position="1"/>
        <end position="53"/>
    </location>
</feature>
<dbReference type="PANTHER" id="PTHR21708:SF26">
    <property type="entry name" value="2-DEHYDROPANTOATE 2-REDUCTASE"/>
    <property type="match status" value="1"/>
</dbReference>
<dbReference type="GO" id="GO:0005737">
    <property type="term" value="C:cytoplasm"/>
    <property type="evidence" value="ECO:0007669"/>
    <property type="project" value="TreeGrafter"/>
</dbReference>
<dbReference type="InParanoid" id="E3J0P3"/>
<dbReference type="PANTHER" id="PTHR21708">
    <property type="entry name" value="PROBABLE 2-DEHYDROPANTOATE 2-REDUCTASE"/>
    <property type="match status" value="1"/>
</dbReference>
<dbReference type="GO" id="GO:0015940">
    <property type="term" value="P:pantothenate biosynthetic process"/>
    <property type="evidence" value="ECO:0007669"/>
    <property type="project" value="InterPro"/>
</dbReference>
<sequence>MAESALAAGTSGSVSPARPEPFPLGPEPGPAGRPALPRSATAAPPGPEMDFVTGRLVRPDRPRAGSPPARVAVIGVGAVGGYFAARAAAAGAEVWLCARRPFDRLRIVSTGPDGGDVETEVPAEVVIDPARLPGYGFDWVLLATKAHQVPLVAPWLTAAVGPGTAVVVLQNGVRHAERVAAFAPAEQVLPAVVYINAEAEGPGLIRHRAGGVLQVPDVLLAQRLAERVLTAGEVRLTEDFATAAWTKLCVNSAANTLTALTGRRLEVLRRDDIAQLALAIMAEVVAVARADGAEVPDGLPEFTVRRLRGQPPGAGTSMLYDRLAGRRLEHDALLGAVVRIGAERGVPTPTCAAVLPLLAAISDAVDAPR</sequence>
<dbReference type="FunFam" id="1.10.1040.10:FF:000017">
    <property type="entry name" value="2-dehydropantoate 2-reductase"/>
    <property type="match status" value="1"/>
</dbReference>
<dbReference type="RefSeq" id="WP_013425930.1">
    <property type="nucleotide sequence ID" value="NC_014666.1"/>
</dbReference>
<dbReference type="KEGG" id="fri:FraEuI1c_4822"/>
<dbReference type="HOGENOM" id="CLU_031468_4_1_11"/>
<keyword evidence="2" id="KW-0521">NADP</keyword>
<evidence type="ECO:0000256" key="2">
    <source>
        <dbReference type="ARBA" id="ARBA00022857"/>
    </source>
</evidence>
<comment type="similarity">
    <text evidence="1">Belongs to the ketopantoate reductase family.</text>
</comment>
<organism evidence="7 8">
    <name type="scientific">Pseudofrankia inefficax (strain DSM 45817 / CECT 9037 / DDB 130130 / EuI1c)</name>
    <name type="common">Frankia inefficax</name>
    <dbReference type="NCBI Taxonomy" id="298654"/>
    <lineage>
        <taxon>Bacteria</taxon>
        <taxon>Bacillati</taxon>
        <taxon>Actinomycetota</taxon>
        <taxon>Actinomycetes</taxon>
        <taxon>Frankiales</taxon>
        <taxon>Frankiaceae</taxon>
        <taxon>Pseudofrankia</taxon>
    </lineage>
</organism>
<dbReference type="NCBIfam" id="TIGR00745">
    <property type="entry name" value="apbA_panE"/>
    <property type="match status" value="1"/>
</dbReference>
<evidence type="ECO:0000256" key="3">
    <source>
        <dbReference type="ARBA" id="ARBA00023002"/>
    </source>
</evidence>
<dbReference type="InterPro" id="IPR003710">
    <property type="entry name" value="ApbA"/>
</dbReference>
<dbReference type="eggNOG" id="COG1893">
    <property type="taxonomic scope" value="Bacteria"/>
</dbReference>
<keyword evidence="3 7" id="KW-0560">Oxidoreductase</keyword>
<dbReference type="SUPFAM" id="SSF48179">
    <property type="entry name" value="6-phosphogluconate dehydrogenase C-terminal domain-like"/>
    <property type="match status" value="1"/>
</dbReference>
<dbReference type="NCBIfam" id="NF005091">
    <property type="entry name" value="PRK06522.2-2"/>
    <property type="match status" value="1"/>
</dbReference>
<dbReference type="InterPro" id="IPR036291">
    <property type="entry name" value="NAD(P)-bd_dom_sf"/>
</dbReference>
<feature type="domain" description="Ketopantoate reductase C-terminal" evidence="6">
    <location>
        <begin position="239"/>
        <end position="361"/>
    </location>
</feature>
<dbReference type="Pfam" id="PF02558">
    <property type="entry name" value="ApbA"/>
    <property type="match status" value="1"/>
</dbReference>
<dbReference type="InterPro" id="IPR013752">
    <property type="entry name" value="KPA_reductase"/>
</dbReference>
<evidence type="ECO:0000259" key="5">
    <source>
        <dbReference type="Pfam" id="PF02558"/>
    </source>
</evidence>
<gene>
    <name evidence="7" type="ordered locus">FraEuI1c_4822</name>
</gene>
<feature type="domain" description="Ketopantoate reductase N-terminal" evidence="5">
    <location>
        <begin position="71"/>
        <end position="217"/>
    </location>
</feature>
<proteinExistence type="inferred from homology"/>
<feature type="compositionally biased region" description="Pro residues" evidence="4">
    <location>
        <begin position="18"/>
        <end position="31"/>
    </location>
</feature>
<keyword evidence="8" id="KW-1185">Reference proteome</keyword>
<dbReference type="AlphaFoldDB" id="E3J0P3"/>
<dbReference type="STRING" id="298654.FraEuI1c_4822"/>
<dbReference type="InterPro" id="IPR013332">
    <property type="entry name" value="KPR_N"/>
</dbReference>
<protein>
    <submittedName>
        <fullName evidence="7">2-dehydropantoate 2-reductase</fullName>
        <ecNumber evidence="7">1.1.1.169</ecNumber>
    </submittedName>
</protein>
<evidence type="ECO:0000256" key="1">
    <source>
        <dbReference type="ARBA" id="ARBA00007870"/>
    </source>
</evidence>
<evidence type="ECO:0000313" key="7">
    <source>
        <dbReference type="EMBL" id="ADP82812.1"/>
    </source>
</evidence>
<dbReference type="EC" id="1.1.1.169" evidence="7"/>
<reference evidence="7 8" key="1">
    <citation type="submission" date="2010-10" db="EMBL/GenBank/DDBJ databases">
        <title>Complete sequence of Frankia sp. EuI1c.</title>
        <authorList>
            <consortium name="US DOE Joint Genome Institute"/>
            <person name="Lucas S."/>
            <person name="Copeland A."/>
            <person name="Lapidus A."/>
            <person name="Cheng J.-F."/>
            <person name="Bruce D."/>
            <person name="Goodwin L."/>
            <person name="Pitluck S."/>
            <person name="Chertkov O."/>
            <person name="Detter J.C."/>
            <person name="Han C."/>
            <person name="Tapia R."/>
            <person name="Land M."/>
            <person name="Hauser L."/>
            <person name="Jeffries C."/>
            <person name="Kyrpides N."/>
            <person name="Ivanova N."/>
            <person name="Mikhailova N."/>
            <person name="Beauchemin N."/>
            <person name="Sen A."/>
            <person name="Sur S.A."/>
            <person name="Gtari M."/>
            <person name="Wall L."/>
            <person name="Tisa L."/>
            <person name="Woyke T."/>
        </authorList>
    </citation>
    <scope>NUCLEOTIDE SEQUENCE [LARGE SCALE GENOMIC DNA]</scope>
    <source>
        <strain evidence="8">DSM 45817 / CECT 9037 / EuI1c</strain>
    </source>
</reference>
<dbReference type="SUPFAM" id="SSF51735">
    <property type="entry name" value="NAD(P)-binding Rossmann-fold domains"/>
    <property type="match status" value="1"/>
</dbReference>
<evidence type="ECO:0000313" key="8">
    <source>
        <dbReference type="Proteomes" id="UP000002484"/>
    </source>
</evidence>
<evidence type="ECO:0000259" key="6">
    <source>
        <dbReference type="Pfam" id="PF08546"/>
    </source>
</evidence>
<dbReference type="Proteomes" id="UP000002484">
    <property type="component" value="Chromosome"/>
</dbReference>
<dbReference type="Gene3D" id="1.10.1040.10">
    <property type="entry name" value="N-(1-d-carboxylethyl)-l-norvaline Dehydrogenase, domain 2"/>
    <property type="match status" value="1"/>
</dbReference>
<dbReference type="Pfam" id="PF08546">
    <property type="entry name" value="ApbA_C"/>
    <property type="match status" value="1"/>
</dbReference>
<dbReference type="InterPro" id="IPR008927">
    <property type="entry name" value="6-PGluconate_DH-like_C_sf"/>
</dbReference>
<dbReference type="GO" id="GO:0008677">
    <property type="term" value="F:2-dehydropantoate 2-reductase activity"/>
    <property type="evidence" value="ECO:0007669"/>
    <property type="project" value="UniProtKB-EC"/>
</dbReference>
<dbReference type="EMBL" id="CP002299">
    <property type="protein sequence ID" value="ADP82812.1"/>
    <property type="molecule type" value="Genomic_DNA"/>
</dbReference>
<accession>E3J0P3</accession>
<dbReference type="Gene3D" id="3.40.50.720">
    <property type="entry name" value="NAD(P)-binding Rossmann-like Domain"/>
    <property type="match status" value="1"/>
</dbReference>
<dbReference type="InterPro" id="IPR051402">
    <property type="entry name" value="KPR-Related"/>
</dbReference>
<evidence type="ECO:0000256" key="4">
    <source>
        <dbReference type="SAM" id="MobiDB-lite"/>
    </source>
</evidence>
<dbReference type="InterPro" id="IPR013328">
    <property type="entry name" value="6PGD_dom2"/>
</dbReference>
<name>E3J0P3_PSEI1</name>